<evidence type="ECO:0000256" key="5">
    <source>
        <dbReference type="ARBA" id="ARBA00023319"/>
    </source>
</evidence>
<keyword evidence="11" id="KW-1185">Reference proteome</keyword>
<keyword evidence="2 7" id="KW-0472">Membrane</keyword>
<proteinExistence type="predicted"/>
<evidence type="ECO:0000256" key="2">
    <source>
        <dbReference type="ARBA" id="ARBA00023136"/>
    </source>
</evidence>
<dbReference type="Proteomes" id="UP000683360">
    <property type="component" value="Unassembled WGS sequence"/>
</dbReference>
<dbReference type="PANTHER" id="PTHR11640:SF31">
    <property type="entry name" value="IRREGULAR CHIASM C-ROUGHEST PROTEIN-RELATED"/>
    <property type="match status" value="1"/>
</dbReference>
<dbReference type="SMART" id="SM00060">
    <property type="entry name" value="FN3"/>
    <property type="match status" value="1"/>
</dbReference>
<dbReference type="PROSITE" id="PS50853">
    <property type="entry name" value="FN3"/>
    <property type="match status" value="1"/>
</dbReference>
<organism evidence="10 11">
    <name type="scientific">Mytilus edulis</name>
    <name type="common">Blue mussel</name>
    <dbReference type="NCBI Taxonomy" id="6550"/>
    <lineage>
        <taxon>Eukaryota</taxon>
        <taxon>Metazoa</taxon>
        <taxon>Spiralia</taxon>
        <taxon>Lophotrochozoa</taxon>
        <taxon>Mollusca</taxon>
        <taxon>Bivalvia</taxon>
        <taxon>Autobranchia</taxon>
        <taxon>Pteriomorphia</taxon>
        <taxon>Mytilida</taxon>
        <taxon>Mytiloidea</taxon>
        <taxon>Mytilidae</taxon>
        <taxon>Mytilinae</taxon>
        <taxon>Mytilus</taxon>
    </lineage>
</organism>
<dbReference type="InterPro" id="IPR036116">
    <property type="entry name" value="FN3_sf"/>
</dbReference>
<dbReference type="InterPro" id="IPR013783">
    <property type="entry name" value="Ig-like_fold"/>
</dbReference>
<dbReference type="InterPro" id="IPR036179">
    <property type="entry name" value="Ig-like_dom_sf"/>
</dbReference>
<comment type="caution">
    <text evidence="10">The sequence shown here is derived from an EMBL/GenBank/DDBJ whole genome shotgun (WGS) entry which is preliminary data.</text>
</comment>
<dbReference type="PROSITE" id="PS50835">
    <property type="entry name" value="IG_LIKE"/>
    <property type="match status" value="1"/>
</dbReference>
<evidence type="ECO:0000259" key="9">
    <source>
        <dbReference type="PROSITE" id="PS50853"/>
    </source>
</evidence>
<dbReference type="GO" id="GO:0005911">
    <property type="term" value="C:cell-cell junction"/>
    <property type="evidence" value="ECO:0007669"/>
    <property type="project" value="TreeGrafter"/>
</dbReference>
<evidence type="ECO:0000256" key="7">
    <source>
        <dbReference type="SAM" id="Phobius"/>
    </source>
</evidence>
<evidence type="ECO:0000313" key="10">
    <source>
        <dbReference type="EMBL" id="CAG2197903.1"/>
    </source>
</evidence>
<dbReference type="InterPro" id="IPR007110">
    <property type="entry name" value="Ig-like_dom"/>
</dbReference>
<dbReference type="AlphaFoldDB" id="A0A8S3QQI4"/>
<dbReference type="GO" id="GO:0098609">
    <property type="term" value="P:cell-cell adhesion"/>
    <property type="evidence" value="ECO:0007669"/>
    <property type="project" value="TreeGrafter"/>
</dbReference>
<evidence type="ECO:0000256" key="1">
    <source>
        <dbReference type="ARBA" id="ARBA00004479"/>
    </source>
</evidence>
<dbReference type="SUPFAM" id="SSF49265">
    <property type="entry name" value="Fibronectin type III"/>
    <property type="match status" value="1"/>
</dbReference>
<evidence type="ECO:0000313" key="11">
    <source>
        <dbReference type="Proteomes" id="UP000683360"/>
    </source>
</evidence>
<evidence type="ECO:0000259" key="8">
    <source>
        <dbReference type="PROSITE" id="PS50835"/>
    </source>
</evidence>
<keyword evidence="7" id="KW-1133">Transmembrane helix</keyword>
<keyword evidence="5" id="KW-0393">Immunoglobulin domain</keyword>
<name>A0A8S3QQI4_MYTED</name>
<dbReference type="GO" id="GO:0005886">
    <property type="term" value="C:plasma membrane"/>
    <property type="evidence" value="ECO:0007669"/>
    <property type="project" value="TreeGrafter"/>
</dbReference>
<keyword evidence="3" id="KW-1015">Disulfide bond</keyword>
<evidence type="ECO:0000256" key="3">
    <source>
        <dbReference type="ARBA" id="ARBA00023157"/>
    </source>
</evidence>
<feature type="region of interest" description="Disordered" evidence="6">
    <location>
        <begin position="662"/>
        <end position="707"/>
    </location>
</feature>
<gene>
    <name evidence="10" type="ORF">MEDL_12688</name>
</gene>
<dbReference type="CDD" id="cd00063">
    <property type="entry name" value="FN3"/>
    <property type="match status" value="1"/>
</dbReference>
<reference evidence="10" key="1">
    <citation type="submission" date="2021-03" db="EMBL/GenBank/DDBJ databases">
        <authorList>
            <person name="Bekaert M."/>
        </authorList>
    </citation>
    <scope>NUCLEOTIDE SEQUENCE</scope>
</reference>
<dbReference type="Pfam" id="PF00041">
    <property type="entry name" value="fn3"/>
    <property type="match status" value="1"/>
</dbReference>
<evidence type="ECO:0000256" key="6">
    <source>
        <dbReference type="SAM" id="MobiDB-lite"/>
    </source>
</evidence>
<dbReference type="OrthoDB" id="6133487at2759"/>
<dbReference type="SUPFAM" id="SSF48726">
    <property type="entry name" value="Immunoglobulin"/>
    <property type="match status" value="2"/>
</dbReference>
<dbReference type="GO" id="GO:0050839">
    <property type="term" value="F:cell adhesion molecule binding"/>
    <property type="evidence" value="ECO:0007669"/>
    <property type="project" value="TreeGrafter"/>
</dbReference>
<dbReference type="EMBL" id="CAJPWZ010000656">
    <property type="protein sequence ID" value="CAG2197903.1"/>
    <property type="molecule type" value="Genomic_DNA"/>
</dbReference>
<comment type="subcellular location">
    <subcellularLocation>
        <location evidence="1">Membrane</location>
        <topology evidence="1">Single-pass type I membrane protein</topology>
    </subcellularLocation>
</comment>
<dbReference type="InterPro" id="IPR051275">
    <property type="entry name" value="Cell_adhesion_signaling"/>
</dbReference>
<dbReference type="Gene3D" id="2.60.40.10">
    <property type="entry name" value="Immunoglobulins"/>
    <property type="match status" value="4"/>
</dbReference>
<accession>A0A8S3QQI4</accession>
<dbReference type="InterPro" id="IPR003961">
    <property type="entry name" value="FN3_dom"/>
</dbReference>
<feature type="transmembrane region" description="Helical" evidence="7">
    <location>
        <begin position="550"/>
        <end position="570"/>
    </location>
</feature>
<keyword evidence="7" id="KW-0812">Transmembrane</keyword>
<keyword evidence="4" id="KW-0325">Glycoprotein</keyword>
<feature type="domain" description="Fibronectin type-III" evidence="9">
    <location>
        <begin position="443"/>
        <end position="539"/>
    </location>
</feature>
<dbReference type="CDD" id="cd00096">
    <property type="entry name" value="Ig"/>
    <property type="match status" value="1"/>
</dbReference>
<dbReference type="PANTHER" id="PTHR11640">
    <property type="entry name" value="NEPHRIN"/>
    <property type="match status" value="1"/>
</dbReference>
<sequence>MSVVRNLTVPVAEFAGDKIAWNVLLQPPLHLLEANQQALSGSTVQLICPNKAAGGSTVWHYVNETTLLYLAERDYVNTILPTDLYRRLVITVGPTSVYIENVTPDNRIPGIVGQNMTITCTAVGGQPAPDIKLVILGTTYTGKRSAQHIFKTVRSNDSSTVECQVGYQYINYYPLSSTSYIHLKHKYAVSSNLRYRVDRRYNGQKLICRASNVAGYMETFLTLNVKYAPEVTVENKTFSQTQSSRQIYSTVDSNPRVNTYKWQQKSKYGEHIRDFSDNNQILTLPPVPENERYQDTGEYVCTAENGIIGINGQLQQTGSGYVISNAPPVVTVDNRDHSTQYGKFGKSTEIKVNVYSIPKFTHKSWYKGNTHLVSNKYVIKEELALVKEVFHGIEVQLDGFRITLTILDLQETDFTNYTLRLMYSSSQYVQHGVTLESASAPETPSNFTIISSSETSITVQWIPGYDGGQTQKFYIEYRITGSSKWLPQEVKSSNQIYSRMVYTLTGFQDETSYELRLYAKNKFNQSQHTYIETIRTAEAITSSNATISTVAGVLVVLLVVCAVIISILIYKKRKDKNSTKKNAAFYENSGFQNAQIGDEYEEVVSKSDTQEEQTSKTYEALRTKEAVGVYDDLKNSKGLQSTNSTSKTYESFGTKDAVETYDDLDNHKGLPSNKPSVDQYEALDSQDKPNVYEELESQKGSLKKQNR</sequence>
<protein>
    <submittedName>
        <fullName evidence="10">Uncharacterized protein</fullName>
    </submittedName>
</protein>
<evidence type="ECO:0000256" key="4">
    <source>
        <dbReference type="ARBA" id="ARBA00023180"/>
    </source>
</evidence>
<feature type="domain" description="Ig-like" evidence="8">
    <location>
        <begin position="229"/>
        <end position="306"/>
    </location>
</feature>